<name>A0A7J7D257_TRIWF</name>
<sequence>MMTFLRKYIIDCGHSLKETCLKKEAAVAIDERVYCPHIRCSVLMSKDEVLEYRGPWGLEAKVEKLSFAIEKFGVDFKDELHNLVANLTISLESKIEAKFIVGITKLRSDLGLPDAMDVCSDNSKSFMKTSILDTKVSRSGQAPSGNHKNCIFCNIWSQLVERSIKASRGVRPKSWHRSC</sequence>
<dbReference type="EMBL" id="JAAARO010000011">
    <property type="protein sequence ID" value="KAF5740442.1"/>
    <property type="molecule type" value="Genomic_DNA"/>
</dbReference>
<evidence type="ECO:0000313" key="1">
    <source>
        <dbReference type="EMBL" id="KAF5740442.1"/>
    </source>
</evidence>
<evidence type="ECO:0000313" key="2">
    <source>
        <dbReference type="Proteomes" id="UP000593562"/>
    </source>
</evidence>
<comment type="caution">
    <text evidence="1">The sequence shown here is derived from an EMBL/GenBank/DDBJ whole genome shotgun (WGS) entry which is preliminary data.</text>
</comment>
<gene>
    <name evidence="1" type="ORF">HS088_TW11G00511</name>
</gene>
<dbReference type="InParanoid" id="A0A7J7D257"/>
<dbReference type="SUPFAM" id="SSF57850">
    <property type="entry name" value="RING/U-box"/>
    <property type="match status" value="1"/>
</dbReference>
<keyword evidence="2" id="KW-1185">Reference proteome</keyword>
<accession>A0A7J7D257</accession>
<organism evidence="1 2">
    <name type="scientific">Tripterygium wilfordii</name>
    <name type="common">Thunder God vine</name>
    <dbReference type="NCBI Taxonomy" id="458696"/>
    <lineage>
        <taxon>Eukaryota</taxon>
        <taxon>Viridiplantae</taxon>
        <taxon>Streptophyta</taxon>
        <taxon>Embryophyta</taxon>
        <taxon>Tracheophyta</taxon>
        <taxon>Spermatophyta</taxon>
        <taxon>Magnoliopsida</taxon>
        <taxon>eudicotyledons</taxon>
        <taxon>Gunneridae</taxon>
        <taxon>Pentapetalae</taxon>
        <taxon>rosids</taxon>
        <taxon>fabids</taxon>
        <taxon>Celastrales</taxon>
        <taxon>Celastraceae</taxon>
        <taxon>Tripterygium</taxon>
    </lineage>
</organism>
<dbReference type="Proteomes" id="UP000593562">
    <property type="component" value="Unassembled WGS sequence"/>
</dbReference>
<proteinExistence type="predicted"/>
<protein>
    <submittedName>
        <fullName evidence="1">Uncharacterized protein</fullName>
    </submittedName>
</protein>
<dbReference type="AlphaFoldDB" id="A0A7J7D257"/>
<reference evidence="1 2" key="1">
    <citation type="journal article" date="2020" name="Nat. Commun.">
        <title>Genome of Tripterygium wilfordii and identification of cytochrome P450 involved in triptolide biosynthesis.</title>
        <authorList>
            <person name="Tu L."/>
            <person name="Su P."/>
            <person name="Zhang Z."/>
            <person name="Gao L."/>
            <person name="Wang J."/>
            <person name="Hu T."/>
            <person name="Zhou J."/>
            <person name="Zhang Y."/>
            <person name="Zhao Y."/>
            <person name="Liu Y."/>
            <person name="Song Y."/>
            <person name="Tong Y."/>
            <person name="Lu Y."/>
            <person name="Yang J."/>
            <person name="Xu C."/>
            <person name="Jia M."/>
            <person name="Peters R.J."/>
            <person name="Huang L."/>
            <person name="Gao W."/>
        </authorList>
    </citation>
    <scope>NUCLEOTIDE SEQUENCE [LARGE SCALE GENOMIC DNA]</scope>
    <source>
        <strain evidence="2">cv. XIE 37</strain>
        <tissue evidence="1">Leaf</tissue>
    </source>
</reference>